<dbReference type="RefSeq" id="WP_144590211.1">
    <property type="nucleotide sequence ID" value="NZ_VJWX01000200.1"/>
</dbReference>
<keyword evidence="1" id="KW-1133">Transmembrane helix</keyword>
<dbReference type="EMBL" id="VJWX01000200">
    <property type="protein sequence ID" value="TVT46537.1"/>
    <property type="molecule type" value="Genomic_DNA"/>
</dbReference>
<dbReference type="Pfam" id="PF09900">
    <property type="entry name" value="DUF2127"/>
    <property type="match status" value="1"/>
</dbReference>
<reference evidence="2 3" key="1">
    <citation type="submission" date="2019-07" db="EMBL/GenBank/DDBJ databases">
        <authorList>
            <person name="Duangmal K."/>
            <person name="Teo W.F.A."/>
        </authorList>
    </citation>
    <scope>NUCLEOTIDE SEQUENCE [LARGE SCALE GENOMIC DNA]</scope>
    <source>
        <strain evidence="2 3">TBRC 6029</strain>
    </source>
</reference>
<protein>
    <submittedName>
        <fullName evidence="2">DUF2127 domain-containing protein</fullName>
    </submittedName>
</protein>
<dbReference type="Proteomes" id="UP000320011">
    <property type="component" value="Unassembled WGS sequence"/>
</dbReference>
<keyword evidence="3" id="KW-1185">Reference proteome</keyword>
<name>A0A558CCS3_9PSEU</name>
<dbReference type="InterPro" id="IPR021125">
    <property type="entry name" value="DUF2127"/>
</dbReference>
<dbReference type="OrthoDB" id="572497at2"/>
<accession>A0A558CCS3</accession>
<organism evidence="2 3">
    <name type="scientific">Amycolatopsis rhizosphaerae</name>
    <dbReference type="NCBI Taxonomy" id="2053003"/>
    <lineage>
        <taxon>Bacteria</taxon>
        <taxon>Bacillati</taxon>
        <taxon>Actinomycetota</taxon>
        <taxon>Actinomycetes</taxon>
        <taxon>Pseudonocardiales</taxon>
        <taxon>Pseudonocardiaceae</taxon>
        <taxon>Amycolatopsis</taxon>
    </lineage>
</organism>
<proteinExistence type="predicted"/>
<evidence type="ECO:0000313" key="2">
    <source>
        <dbReference type="EMBL" id="TVT46537.1"/>
    </source>
</evidence>
<evidence type="ECO:0000256" key="1">
    <source>
        <dbReference type="SAM" id="Phobius"/>
    </source>
</evidence>
<feature type="transmembrane region" description="Helical" evidence="1">
    <location>
        <begin position="98"/>
        <end position="125"/>
    </location>
</feature>
<gene>
    <name evidence="2" type="ORF">FNH05_19915</name>
</gene>
<feature type="transmembrane region" description="Helical" evidence="1">
    <location>
        <begin position="172"/>
        <end position="195"/>
    </location>
</feature>
<evidence type="ECO:0000313" key="3">
    <source>
        <dbReference type="Proteomes" id="UP000320011"/>
    </source>
</evidence>
<reference evidence="2 3" key="2">
    <citation type="submission" date="2019-08" db="EMBL/GenBank/DDBJ databases">
        <title>Amycolatopsis acidicola sp. nov., isolated from peat swamp forest soil.</title>
        <authorList>
            <person name="Srisuk N."/>
        </authorList>
    </citation>
    <scope>NUCLEOTIDE SEQUENCE [LARGE SCALE GENOMIC DNA]</scope>
    <source>
        <strain evidence="2 3">TBRC 6029</strain>
    </source>
</reference>
<feature type="transmembrane region" description="Helical" evidence="1">
    <location>
        <begin position="225"/>
        <end position="243"/>
    </location>
</feature>
<comment type="caution">
    <text evidence="2">The sequence shown here is derived from an EMBL/GenBank/DDBJ whole genome shotgun (WGS) entry which is preliminary data.</text>
</comment>
<sequence length="280" mass="31182">MTDGLRTPPGAGGKRGWLSYELFGCARRGHELVGRDAARIRPEDGLVVRESAGLRWHRCLRCDTWLPLPAPEHPEREFCPERDEIALPLRGKLLRDRYVLRLIALDRLLHFVVLAVLGIAILVFARERQVLSGPFYRFLDALQAGVGGRSGRSGEGMLGELSKAFEARSSTLWLIGFVVVAYAALEGVEAIGLWLTRRWAEYLTFLATTVLLVPEIYELSHRVTALKVLTLIINIAVVVYLLFAKRLFGVRGGGRAEAEERVADSGWPALERVLPGPHAR</sequence>
<keyword evidence="1" id="KW-0812">Transmembrane</keyword>
<dbReference type="AlphaFoldDB" id="A0A558CCS3"/>
<keyword evidence="1" id="KW-0472">Membrane</keyword>